<accession>A0ABR0K310</accession>
<dbReference type="Pfam" id="PF01814">
    <property type="entry name" value="Hemerythrin"/>
    <property type="match status" value="1"/>
</dbReference>
<evidence type="ECO:0000259" key="1">
    <source>
        <dbReference type="Pfam" id="PF01814"/>
    </source>
</evidence>
<proteinExistence type="predicted"/>
<gene>
    <name evidence="2" type="ORF">LTR24_007428</name>
</gene>
<dbReference type="EMBL" id="JAVRRG010000111">
    <property type="protein sequence ID" value="KAK5084875.1"/>
    <property type="molecule type" value="Genomic_DNA"/>
</dbReference>
<dbReference type="Gene3D" id="1.20.120.520">
    <property type="entry name" value="nmb1532 protein domain like"/>
    <property type="match status" value="1"/>
</dbReference>
<dbReference type="Proteomes" id="UP001345013">
    <property type="component" value="Unassembled WGS sequence"/>
</dbReference>
<name>A0ABR0K310_9EURO</name>
<dbReference type="InterPro" id="IPR012312">
    <property type="entry name" value="Hemerythrin-like"/>
</dbReference>
<feature type="domain" description="Hemerythrin-like" evidence="1">
    <location>
        <begin position="10"/>
        <end position="128"/>
    </location>
</feature>
<comment type="caution">
    <text evidence="2">The sequence shown here is derived from an EMBL/GenBank/DDBJ whole genome shotgun (WGS) entry which is preliminary data.</text>
</comment>
<dbReference type="PANTHER" id="PTHR35585:SF1">
    <property type="entry name" value="HHE DOMAIN PROTEIN (AFU_ORTHOLOGUE AFUA_4G00730)"/>
    <property type="match status" value="1"/>
</dbReference>
<reference evidence="2 3" key="1">
    <citation type="submission" date="2023-08" db="EMBL/GenBank/DDBJ databases">
        <title>Black Yeasts Isolated from many extreme environments.</title>
        <authorList>
            <person name="Coleine C."/>
            <person name="Stajich J.E."/>
            <person name="Selbmann L."/>
        </authorList>
    </citation>
    <scope>NUCLEOTIDE SEQUENCE [LARGE SCALE GENOMIC DNA]</scope>
    <source>
        <strain evidence="2 3">CCFEE 5885</strain>
    </source>
</reference>
<dbReference type="PANTHER" id="PTHR35585">
    <property type="entry name" value="HHE DOMAIN PROTEIN (AFU_ORTHOLOGUE AFUA_4G00730)"/>
    <property type="match status" value="1"/>
</dbReference>
<evidence type="ECO:0000313" key="2">
    <source>
        <dbReference type="EMBL" id="KAK5084875.1"/>
    </source>
</evidence>
<sequence>MATQTSSKRISDLIIHDHAELSDYYKQIKNAKDSETKAKWQNQFTWELARHSIAEELVVYPAMEKYLGSNGKDMADHDRKEHRRLKEALYEFQNLSPSDSRFDSTIDKLVADLDHHIREEEDDDLPTLEKALTDAESQSIANSFSRTKYFIPTRSHPSAPDRPPFETVVGLLAAPMDKLGDMFRKFPE</sequence>
<evidence type="ECO:0000313" key="3">
    <source>
        <dbReference type="Proteomes" id="UP001345013"/>
    </source>
</evidence>
<keyword evidence="3" id="KW-1185">Reference proteome</keyword>
<organism evidence="2 3">
    <name type="scientific">Lithohypha guttulata</name>
    <dbReference type="NCBI Taxonomy" id="1690604"/>
    <lineage>
        <taxon>Eukaryota</taxon>
        <taxon>Fungi</taxon>
        <taxon>Dikarya</taxon>
        <taxon>Ascomycota</taxon>
        <taxon>Pezizomycotina</taxon>
        <taxon>Eurotiomycetes</taxon>
        <taxon>Chaetothyriomycetidae</taxon>
        <taxon>Chaetothyriales</taxon>
        <taxon>Trichomeriaceae</taxon>
        <taxon>Lithohypha</taxon>
    </lineage>
</organism>
<protein>
    <recommendedName>
        <fullName evidence="1">Hemerythrin-like domain-containing protein</fullName>
    </recommendedName>
</protein>